<dbReference type="OrthoDB" id="55864at2"/>
<dbReference type="Pfam" id="PF05731">
    <property type="entry name" value="TROVE"/>
    <property type="match status" value="1"/>
</dbReference>
<reference evidence="8 9" key="1">
    <citation type="submission" date="2018-03" db="EMBL/GenBank/DDBJ databases">
        <title>Draft genome of Deinococcus sp. OD32.</title>
        <authorList>
            <person name="Wang X.-P."/>
            <person name="Du Z.-J."/>
        </authorList>
    </citation>
    <scope>NUCLEOTIDE SEQUENCE [LARGE SCALE GENOMIC DNA]</scope>
    <source>
        <strain evidence="8 9">OD32</strain>
    </source>
</reference>
<evidence type="ECO:0000256" key="1">
    <source>
        <dbReference type="ARBA" id="ARBA00004496"/>
    </source>
</evidence>
<dbReference type="GO" id="GO:1990904">
    <property type="term" value="C:ribonucleoprotein complex"/>
    <property type="evidence" value="ECO:0007669"/>
    <property type="project" value="UniProtKB-KW"/>
</dbReference>
<dbReference type="InterPro" id="IPR040322">
    <property type="entry name" value="TROVE2"/>
</dbReference>
<comment type="similarity">
    <text evidence="2">Belongs to the Ro 60 kDa family.</text>
</comment>
<dbReference type="SUPFAM" id="SSF53300">
    <property type="entry name" value="vWA-like"/>
    <property type="match status" value="1"/>
</dbReference>
<dbReference type="InterPro" id="IPR036465">
    <property type="entry name" value="vWFA_dom_sf"/>
</dbReference>
<dbReference type="GO" id="GO:0003723">
    <property type="term" value="F:RNA binding"/>
    <property type="evidence" value="ECO:0007669"/>
    <property type="project" value="UniProtKB-KW"/>
</dbReference>
<protein>
    <recommendedName>
        <fullName evidence="7">TROVE domain-containing protein</fullName>
    </recommendedName>
</protein>
<evidence type="ECO:0000256" key="4">
    <source>
        <dbReference type="ARBA" id="ARBA00022723"/>
    </source>
</evidence>
<evidence type="ECO:0000256" key="6">
    <source>
        <dbReference type="ARBA" id="ARBA00023274"/>
    </source>
</evidence>
<evidence type="ECO:0000256" key="2">
    <source>
        <dbReference type="ARBA" id="ARBA00007814"/>
    </source>
</evidence>
<keyword evidence="6" id="KW-0687">Ribonucleoprotein</keyword>
<gene>
    <name evidence="8" type="ORF">C8263_17680</name>
</gene>
<evidence type="ECO:0000313" key="9">
    <source>
        <dbReference type="Proteomes" id="UP000240317"/>
    </source>
</evidence>
<dbReference type="PANTHER" id="PTHR14202">
    <property type="entry name" value="60 KDA RIBONUCLEOPROTEIN SSA/RO"/>
    <property type="match status" value="1"/>
</dbReference>
<evidence type="ECO:0000256" key="3">
    <source>
        <dbReference type="ARBA" id="ARBA00022490"/>
    </source>
</evidence>
<evidence type="ECO:0000313" key="8">
    <source>
        <dbReference type="EMBL" id="PTA66467.1"/>
    </source>
</evidence>
<dbReference type="SUPFAM" id="SSF140864">
    <property type="entry name" value="TROVE domain-like"/>
    <property type="match status" value="1"/>
</dbReference>
<name>A0A2T3W3L3_9DEIO</name>
<dbReference type="GO" id="GO:0005737">
    <property type="term" value="C:cytoplasm"/>
    <property type="evidence" value="ECO:0007669"/>
    <property type="project" value="UniProtKB-SubCell"/>
</dbReference>
<accession>A0A2T3W3L3</accession>
<dbReference type="InterPro" id="IPR008858">
    <property type="entry name" value="TROVE_dom"/>
</dbReference>
<dbReference type="EMBL" id="PYSV01000030">
    <property type="protein sequence ID" value="PTA66467.1"/>
    <property type="molecule type" value="Genomic_DNA"/>
</dbReference>
<dbReference type="AlphaFoldDB" id="A0A2T3W3L3"/>
<evidence type="ECO:0000256" key="5">
    <source>
        <dbReference type="ARBA" id="ARBA00022884"/>
    </source>
</evidence>
<keyword evidence="4" id="KW-0479">Metal-binding</keyword>
<keyword evidence="3" id="KW-0963">Cytoplasm</keyword>
<dbReference type="PROSITE" id="PS50988">
    <property type="entry name" value="TROVE"/>
    <property type="match status" value="1"/>
</dbReference>
<dbReference type="PANTHER" id="PTHR14202:SF0">
    <property type="entry name" value="RNA-BINDING PROTEIN RO60"/>
    <property type="match status" value="1"/>
</dbReference>
<sequence>MGVPALRTHEGAPAYRRSAREELYLLVASQLFSGDSLYEGQAATLARFRTLVRAIAAEPDGGPYLAALATYVRHQLMLRKAATMLVCETFALALPEAEQAAQAVWIRGDEHLDALTYMHARGKFPKRFLRAVAQRLNALTERQALRYAGTGQAKAFSQRDALRITHAIPVDERQAALFRSLTQGWKALTEEEKARLPLMRAVREGTRVASWEQVISRDGSTPDTWAALAPTMGYMALLRNLRTLVTLNVDERVLRPVAERLADPEEVASSQQLPFRFYSAYNAVQRPRAVAGRAKVPRWQAVSYWQRRRIALPARGYTAMETALIELGVQVPAPKPTERSVRTQHVKSVQVGWRWTRNVYLPASSWCTRPVQDVPPYLLSALETAMEHAAQRLGQLPGQTAAFVDLSGSMYAAVSDKSTMSRMEAACTLGGLIGRQAKCKVYGFGTWFKHVDLSDVTSALQAAQRIQRTESEVGGGTYLVPAFEAAFMEHFDRVIVLTDEQVADAAWSRLNQYLDEDGQRRAYVINLAGYQASFVGRHPRLVSVGGFSDRVLDWMAALEQPDPVTVILGHLPLKKSA</sequence>
<dbReference type="Proteomes" id="UP000240317">
    <property type="component" value="Unassembled WGS sequence"/>
</dbReference>
<organism evidence="8 9">
    <name type="scientific">Deinococcus arcticus</name>
    <dbReference type="NCBI Taxonomy" id="2136176"/>
    <lineage>
        <taxon>Bacteria</taxon>
        <taxon>Thermotogati</taxon>
        <taxon>Deinococcota</taxon>
        <taxon>Deinococci</taxon>
        <taxon>Deinococcales</taxon>
        <taxon>Deinococcaceae</taxon>
        <taxon>Deinococcus</taxon>
    </lineage>
</organism>
<dbReference type="InterPro" id="IPR037214">
    <property type="entry name" value="TROVE_dom_sf"/>
</dbReference>
<comment type="subcellular location">
    <subcellularLocation>
        <location evidence="1">Cytoplasm</location>
    </subcellularLocation>
</comment>
<dbReference type="RefSeq" id="WP_107139457.1">
    <property type="nucleotide sequence ID" value="NZ_PYSV01000030.1"/>
</dbReference>
<proteinExistence type="inferred from homology"/>
<dbReference type="Gene3D" id="3.40.50.410">
    <property type="entry name" value="von Willebrand factor, type A domain"/>
    <property type="match status" value="1"/>
</dbReference>
<dbReference type="GO" id="GO:0046872">
    <property type="term" value="F:metal ion binding"/>
    <property type="evidence" value="ECO:0007669"/>
    <property type="project" value="UniProtKB-KW"/>
</dbReference>
<keyword evidence="9" id="KW-1185">Reference proteome</keyword>
<feature type="domain" description="TROVE" evidence="7">
    <location>
        <begin position="6"/>
        <end position="398"/>
    </location>
</feature>
<comment type="caution">
    <text evidence="8">The sequence shown here is derived from an EMBL/GenBank/DDBJ whole genome shotgun (WGS) entry which is preliminary data.</text>
</comment>
<evidence type="ECO:0000259" key="7">
    <source>
        <dbReference type="PROSITE" id="PS50988"/>
    </source>
</evidence>
<keyword evidence="5" id="KW-0694">RNA-binding</keyword>